<dbReference type="OrthoDB" id="9802561at2"/>
<dbReference type="GO" id="GO:0050518">
    <property type="term" value="F:2-C-methyl-D-erythritol 4-phosphate cytidylyltransferase activity"/>
    <property type="evidence" value="ECO:0007669"/>
    <property type="project" value="TreeGrafter"/>
</dbReference>
<dbReference type="AlphaFoldDB" id="A0A839RR67"/>
<dbReference type="SUPFAM" id="SSF53448">
    <property type="entry name" value="Nucleotide-diphospho-sugar transferases"/>
    <property type="match status" value="1"/>
</dbReference>
<accession>A0A839RR67</accession>
<dbReference type="PANTHER" id="PTHR32125">
    <property type="entry name" value="2-C-METHYL-D-ERYTHRITOL 4-PHOSPHATE CYTIDYLYLTRANSFERASE, CHLOROPLASTIC"/>
    <property type="match status" value="1"/>
</dbReference>
<dbReference type="PANTHER" id="PTHR32125:SF4">
    <property type="entry name" value="2-C-METHYL-D-ERYTHRITOL 4-PHOSPHATE CYTIDYLYLTRANSFERASE, CHLOROPLASTIC"/>
    <property type="match status" value="1"/>
</dbReference>
<organism evidence="3 4">
    <name type="scientific">Hoyosella altamirensis</name>
    <dbReference type="NCBI Taxonomy" id="616997"/>
    <lineage>
        <taxon>Bacteria</taxon>
        <taxon>Bacillati</taxon>
        <taxon>Actinomycetota</taxon>
        <taxon>Actinomycetes</taxon>
        <taxon>Mycobacteriales</taxon>
        <taxon>Hoyosellaceae</taxon>
        <taxon>Hoyosella</taxon>
    </lineage>
</organism>
<evidence type="ECO:0000256" key="2">
    <source>
        <dbReference type="ARBA" id="ARBA00022695"/>
    </source>
</evidence>
<dbReference type="InterPro" id="IPR029044">
    <property type="entry name" value="Nucleotide-diphossugar_trans"/>
</dbReference>
<dbReference type="Proteomes" id="UP000567922">
    <property type="component" value="Unassembled WGS sequence"/>
</dbReference>
<proteinExistence type="predicted"/>
<evidence type="ECO:0000313" key="4">
    <source>
        <dbReference type="Proteomes" id="UP000567922"/>
    </source>
</evidence>
<sequence>MTNPVLVLPVPRDFADNPAAVFSRLGNNTLLVHCLRAMLDGAVGRRTLVPVATPLIAEVREVVAASELRSVELIAVAGEGTRRDCVSAALSELAGSDESETQVVLHDLRFPLASPSLWNRVVDRLDEGNCDVVVPALSMVDSVKAVDHSGVIAETVDRSLLRSVQFPRGFRAVALRQITENTADHSPYDELTAAVRGGFTVALVAGDPDAFAAKIPQDSALANAIIDCRREGQR</sequence>
<keyword evidence="4" id="KW-1185">Reference proteome</keyword>
<dbReference type="InterPro" id="IPR050088">
    <property type="entry name" value="IspD/TarI_cytidylyltransf_bact"/>
</dbReference>
<reference evidence="3 4" key="1">
    <citation type="submission" date="2020-08" db="EMBL/GenBank/DDBJ databases">
        <title>Sequencing the genomes of 1000 actinobacteria strains.</title>
        <authorList>
            <person name="Klenk H.-P."/>
        </authorList>
    </citation>
    <scope>NUCLEOTIDE SEQUENCE [LARGE SCALE GENOMIC DNA]</scope>
    <source>
        <strain evidence="3 4">DSM 45258</strain>
    </source>
</reference>
<dbReference type="Gene3D" id="3.90.550.10">
    <property type="entry name" value="Spore Coat Polysaccharide Biosynthesis Protein SpsA, Chain A"/>
    <property type="match status" value="1"/>
</dbReference>
<name>A0A839RR67_9ACTN</name>
<dbReference type="Pfam" id="PF01128">
    <property type="entry name" value="IspD"/>
    <property type="match status" value="1"/>
</dbReference>
<evidence type="ECO:0000313" key="3">
    <source>
        <dbReference type="EMBL" id="MBB3039325.1"/>
    </source>
</evidence>
<protein>
    <submittedName>
        <fullName evidence="3">2-C-methyl-D-erythritol 4-phosphate cytidylyltransferase</fullName>
    </submittedName>
</protein>
<gene>
    <name evidence="3" type="ORF">FHU29_003794</name>
</gene>
<dbReference type="EMBL" id="JACHWS010000003">
    <property type="protein sequence ID" value="MBB3039325.1"/>
    <property type="molecule type" value="Genomic_DNA"/>
</dbReference>
<keyword evidence="1 3" id="KW-0808">Transferase</keyword>
<comment type="caution">
    <text evidence="3">The sequence shown here is derived from an EMBL/GenBank/DDBJ whole genome shotgun (WGS) entry which is preliminary data.</text>
</comment>
<dbReference type="InterPro" id="IPR034683">
    <property type="entry name" value="IspD/TarI"/>
</dbReference>
<keyword evidence="2 3" id="KW-0548">Nucleotidyltransferase</keyword>
<dbReference type="RefSeq" id="WP_064441863.1">
    <property type="nucleotide sequence ID" value="NZ_BDDI01000016.1"/>
</dbReference>
<evidence type="ECO:0000256" key="1">
    <source>
        <dbReference type="ARBA" id="ARBA00022679"/>
    </source>
</evidence>